<organism evidence="1 2">
    <name type="scientific">Blastopirellula marina</name>
    <dbReference type="NCBI Taxonomy" id="124"/>
    <lineage>
        <taxon>Bacteria</taxon>
        <taxon>Pseudomonadati</taxon>
        <taxon>Planctomycetota</taxon>
        <taxon>Planctomycetia</taxon>
        <taxon>Pirellulales</taxon>
        <taxon>Pirellulaceae</taxon>
        <taxon>Blastopirellula</taxon>
    </lineage>
</organism>
<sequence length="65" mass="7421">MVERGMKAPVVPDEWVPSKYAKTRRTYVGMGIEDQTEIEFLLGPPSIRGVGTYQFLHNQLNSPQR</sequence>
<dbReference type="AlphaFoldDB" id="A0A2S8FA58"/>
<proteinExistence type="predicted"/>
<accession>A0A2S8FA58</accession>
<name>A0A2S8FA58_9BACT</name>
<dbReference type="Proteomes" id="UP000239388">
    <property type="component" value="Unassembled WGS sequence"/>
</dbReference>
<comment type="caution">
    <text evidence="1">The sequence shown here is derived from an EMBL/GenBank/DDBJ whole genome shotgun (WGS) entry which is preliminary data.</text>
</comment>
<protein>
    <submittedName>
        <fullName evidence="1">Uncharacterized protein</fullName>
    </submittedName>
</protein>
<dbReference type="EMBL" id="PUIB01000023">
    <property type="protein sequence ID" value="PQO29035.1"/>
    <property type="molecule type" value="Genomic_DNA"/>
</dbReference>
<evidence type="ECO:0000313" key="2">
    <source>
        <dbReference type="Proteomes" id="UP000239388"/>
    </source>
</evidence>
<reference evidence="1 2" key="1">
    <citation type="submission" date="2018-02" db="EMBL/GenBank/DDBJ databases">
        <title>Comparative genomes isolates from brazilian mangrove.</title>
        <authorList>
            <person name="Araujo J.E."/>
            <person name="Taketani R.G."/>
            <person name="Silva M.C.P."/>
            <person name="Loureco M.V."/>
            <person name="Andreote F.D."/>
        </authorList>
    </citation>
    <scope>NUCLEOTIDE SEQUENCE [LARGE SCALE GENOMIC DNA]</scope>
    <source>
        <strain evidence="1 2">NAP PRIS-MGV</strain>
    </source>
</reference>
<evidence type="ECO:0000313" key="1">
    <source>
        <dbReference type="EMBL" id="PQO29035.1"/>
    </source>
</evidence>
<gene>
    <name evidence="1" type="ORF">C5Y98_22785</name>
</gene>